<evidence type="ECO:0000313" key="2">
    <source>
        <dbReference type="Proteomes" id="UP000494330"/>
    </source>
</evidence>
<proteinExistence type="predicted"/>
<gene>
    <name evidence="1" type="ORF">BPA30113_00498</name>
</gene>
<dbReference type="Proteomes" id="UP000494330">
    <property type="component" value="Unassembled WGS sequence"/>
</dbReference>
<name>A0A6J5D850_9BURK</name>
<dbReference type="AlphaFoldDB" id="A0A6J5D850"/>
<protein>
    <submittedName>
        <fullName evidence="1">Uncharacterized protein</fullName>
    </submittedName>
</protein>
<organism evidence="1 2">
    <name type="scientific">Burkholderia paludis</name>
    <dbReference type="NCBI Taxonomy" id="1506587"/>
    <lineage>
        <taxon>Bacteria</taxon>
        <taxon>Pseudomonadati</taxon>
        <taxon>Pseudomonadota</taxon>
        <taxon>Betaproteobacteria</taxon>
        <taxon>Burkholderiales</taxon>
        <taxon>Burkholderiaceae</taxon>
        <taxon>Burkholderia</taxon>
        <taxon>Burkholderia cepacia complex</taxon>
    </lineage>
</organism>
<reference evidence="1 2" key="1">
    <citation type="submission" date="2019-09" db="EMBL/GenBank/DDBJ databases">
        <authorList>
            <person name="Depoorter E."/>
        </authorList>
    </citation>
    <scope>NUCLEOTIDE SEQUENCE [LARGE SCALE GENOMIC DNA]</scope>
    <source>
        <strain evidence="1">LMG 30113</strain>
    </source>
</reference>
<accession>A0A6J5D850</accession>
<sequence length="62" mass="6999">MKSASKEAPLILNIEMNISEPGINPKTADDLDRYFYRATEMNSRYSGWLVHRSTACSRHAPG</sequence>
<evidence type="ECO:0000313" key="1">
    <source>
        <dbReference type="EMBL" id="VWB16817.1"/>
    </source>
</evidence>
<keyword evidence="2" id="KW-1185">Reference proteome</keyword>
<dbReference type="EMBL" id="CABVQD010000001">
    <property type="protein sequence ID" value="VWB16817.1"/>
    <property type="molecule type" value="Genomic_DNA"/>
</dbReference>